<evidence type="ECO:0000313" key="1">
    <source>
        <dbReference type="EMBL" id="MBO8461047.1"/>
    </source>
</evidence>
<evidence type="ECO:0008006" key="3">
    <source>
        <dbReference type="Google" id="ProtNLM"/>
    </source>
</evidence>
<name>A0A9D9HVD8_9BACT</name>
<accession>A0A9D9HVD8</accession>
<organism evidence="1 2">
    <name type="scientific">Candidatus Gallipaludibacter merdavium</name>
    <dbReference type="NCBI Taxonomy" id="2840839"/>
    <lineage>
        <taxon>Bacteria</taxon>
        <taxon>Pseudomonadati</taxon>
        <taxon>Bacteroidota</taxon>
        <taxon>Bacteroidia</taxon>
        <taxon>Bacteroidales</taxon>
        <taxon>Candidatus Gallipaludibacter</taxon>
    </lineage>
</organism>
<reference evidence="1" key="1">
    <citation type="submission" date="2020-10" db="EMBL/GenBank/DDBJ databases">
        <authorList>
            <person name="Gilroy R."/>
        </authorList>
    </citation>
    <scope>NUCLEOTIDE SEQUENCE</scope>
    <source>
        <strain evidence="1">G3-3990</strain>
    </source>
</reference>
<dbReference type="Proteomes" id="UP000823641">
    <property type="component" value="Unassembled WGS sequence"/>
</dbReference>
<dbReference type="EMBL" id="JADIMG010000111">
    <property type="protein sequence ID" value="MBO8461047.1"/>
    <property type="molecule type" value="Genomic_DNA"/>
</dbReference>
<protein>
    <recommendedName>
        <fullName evidence="3">Dehydrogenase</fullName>
    </recommendedName>
</protein>
<gene>
    <name evidence="1" type="ORF">IAA73_12070</name>
</gene>
<reference evidence="1" key="2">
    <citation type="journal article" date="2021" name="PeerJ">
        <title>Extensive microbial diversity within the chicken gut microbiome revealed by metagenomics and culture.</title>
        <authorList>
            <person name="Gilroy R."/>
            <person name="Ravi A."/>
            <person name="Getino M."/>
            <person name="Pursley I."/>
            <person name="Horton D.L."/>
            <person name="Alikhan N.F."/>
            <person name="Baker D."/>
            <person name="Gharbi K."/>
            <person name="Hall N."/>
            <person name="Watson M."/>
            <person name="Adriaenssens E.M."/>
            <person name="Foster-Nyarko E."/>
            <person name="Jarju S."/>
            <person name="Secka A."/>
            <person name="Antonio M."/>
            <person name="Oren A."/>
            <person name="Chaudhuri R.R."/>
            <person name="La Ragione R."/>
            <person name="Hildebrand F."/>
            <person name="Pallen M.J."/>
        </authorList>
    </citation>
    <scope>NUCLEOTIDE SEQUENCE</scope>
    <source>
        <strain evidence="1">G3-3990</strain>
    </source>
</reference>
<comment type="caution">
    <text evidence="1">The sequence shown here is derived from an EMBL/GenBank/DDBJ whole genome shotgun (WGS) entry which is preliminary data.</text>
</comment>
<dbReference type="AlphaFoldDB" id="A0A9D9HVD8"/>
<evidence type="ECO:0000313" key="2">
    <source>
        <dbReference type="Proteomes" id="UP000823641"/>
    </source>
</evidence>
<sequence>MADNYLEKQYEQYEKRKREWELKNKHGLSKFSNKHKVFKGQTNSTTEIE</sequence>
<proteinExistence type="predicted"/>